<keyword evidence="11" id="KW-1185">Reference proteome</keyword>
<dbReference type="PANTHER" id="PTHR30193">
    <property type="entry name" value="ABC TRANSPORTER PERMEASE PROTEIN"/>
    <property type="match status" value="1"/>
</dbReference>
<keyword evidence="3" id="KW-1003">Cell membrane</keyword>
<feature type="domain" description="ABC transmembrane type-1" evidence="9">
    <location>
        <begin position="88"/>
        <end position="302"/>
    </location>
</feature>
<protein>
    <submittedName>
        <fullName evidence="10">Xylobiose ABC transporter membrane protein</fullName>
    </submittedName>
</protein>
<keyword evidence="2 7" id="KW-0813">Transport</keyword>
<feature type="transmembrane region" description="Helical" evidence="7">
    <location>
        <begin position="238"/>
        <end position="259"/>
    </location>
</feature>
<dbReference type="GO" id="GO:0055085">
    <property type="term" value="P:transmembrane transport"/>
    <property type="evidence" value="ECO:0007669"/>
    <property type="project" value="InterPro"/>
</dbReference>
<reference evidence="10" key="1">
    <citation type="submission" date="2021-06" db="EMBL/GenBank/DDBJ databases">
        <authorList>
            <person name="Arsene-Ploetze F."/>
        </authorList>
    </citation>
    <scope>NUCLEOTIDE SEQUENCE</scope>
    <source>
        <strain evidence="10">SBRY1</strain>
    </source>
</reference>
<dbReference type="InterPro" id="IPR000515">
    <property type="entry name" value="MetI-like"/>
</dbReference>
<keyword evidence="5 7" id="KW-1133">Transmembrane helix</keyword>
<dbReference type="GO" id="GO:0005886">
    <property type="term" value="C:plasma membrane"/>
    <property type="evidence" value="ECO:0007669"/>
    <property type="project" value="UniProtKB-SubCell"/>
</dbReference>
<evidence type="ECO:0000256" key="8">
    <source>
        <dbReference type="SAM" id="MobiDB-lite"/>
    </source>
</evidence>
<name>A0A9W4ED30_9ACTN</name>
<evidence type="ECO:0000256" key="3">
    <source>
        <dbReference type="ARBA" id="ARBA00022475"/>
    </source>
</evidence>
<keyword evidence="4 7" id="KW-0812">Transmembrane</keyword>
<dbReference type="EMBL" id="CAJVAX010000006">
    <property type="protein sequence ID" value="CAG7621256.1"/>
    <property type="molecule type" value="Genomic_DNA"/>
</dbReference>
<dbReference type="InterPro" id="IPR051393">
    <property type="entry name" value="ABC_transporter_permease"/>
</dbReference>
<evidence type="ECO:0000256" key="1">
    <source>
        <dbReference type="ARBA" id="ARBA00004651"/>
    </source>
</evidence>
<evidence type="ECO:0000313" key="10">
    <source>
        <dbReference type="EMBL" id="CAG7621256.1"/>
    </source>
</evidence>
<organism evidence="10 11">
    <name type="scientific">Actinacidiphila bryophytorum</name>
    <dbReference type="NCBI Taxonomy" id="1436133"/>
    <lineage>
        <taxon>Bacteria</taxon>
        <taxon>Bacillati</taxon>
        <taxon>Actinomycetota</taxon>
        <taxon>Actinomycetes</taxon>
        <taxon>Kitasatosporales</taxon>
        <taxon>Streptomycetaceae</taxon>
        <taxon>Actinacidiphila</taxon>
    </lineage>
</organism>
<comment type="subcellular location">
    <subcellularLocation>
        <location evidence="1 7">Cell membrane</location>
        <topology evidence="1 7">Multi-pass membrane protein</topology>
    </subcellularLocation>
</comment>
<feature type="transmembrane region" description="Helical" evidence="7">
    <location>
        <begin position="279"/>
        <end position="303"/>
    </location>
</feature>
<feature type="transmembrane region" description="Helical" evidence="7">
    <location>
        <begin position="92"/>
        <end position="117"/>
    </location>
</feature>
<evidence type="ECO:0000256" key="2">
    <source>
        <dbReference type="ARBA" id="ARBA00022448"/>
    </source>
</evidence>
<feature type="transmembrane region" description="Helical" evidence="7">
    <location>
        <begin position="129"/>
        <end position="149"/>
    </location>
</feature>
<evidence type="ECO:0000256" key="7">
    <source>
        <dbReference type="RuleBase" id="RU363032"/>
    </source>
</evidence>
<proteinExistence type="inferred from homology"/>
<feature type="transmembrane region" description="Helical" evidence="7">
    <location>
        <begin position="169"/>
        <end position="188"/>
    </location>
</feature>
<evidence type="ECO:0000256" key="5">
    <source>
        <dbReference type="ARBA" id="ARBA00022989"/>
    </source>
</evidence>
<accession>A0A9W4ED30</accession>
<evidence type="ECO:0000313" key="11">
    <source>
        <dbReference type="Proteomes" id="UP001153328"/>
    </source>
</evidence>
<feature type="region of interest" description="Disordered" evidence="8">
    <location>
        <begin position="1"/>
        <end position="28"/>
    </location>
</feature>
<dbReference type="PROSITE" id="PS50928">
    <property type="entry name" value="ABC_TM1"/>
    <property type="match status" value="1"/>
</dbReference>
<gene>
    <name evidence="10" type="ORF">SBRY_140055</name>
</gene>
<evidence type="ECO:0000256" key="4">
    <source>
        <dbReference type="ARBA" id="ARBA00022692"/>
    </source>
</evidence>
<evidence type="ECO:0000256" key="6">
    <source>
        <dbReference type="ARBA" id="ARBA00023136"/>
    </source>
</evidence>
<dbReference type="RefSeq" id="WP_205047109.1">
    <property type="nucleotide sequence ID" value="NZ_CAJVAX010000006.1"/>
</dbReference>
<dbReference type="CDD" id="cd06261">
    <property type="entry name" value="TM_PBP2"/>
    <property type="match status" value="1"/>
</dbReference>
<dbReference type="SUPFAM" id="SSF161098">
    <property type="entry name" value="MetI-like"/>
    <property type="match status" value="1"/>
</dbReference>
<comment type="caution">
    <text evidence="10">The sequence shown here is derived from an EMBL/GenBank/DDBJ whole genome shotgun (WGS) entry which is preliminary data.</text>
</comment>
<evidence type="ECO:0000259" key="9">
    <source>
        <dbReference type="PROSITE" id="PS50928"/>
    </source>
</evidence>
<dbReference type="Pfam" id="PF00528">
    <property type="entry name" value="BPD_transp_1"/>
    <property type="match status" value="1"/>
</dbReference>
<dbReference type="Proteomes" id="UP001153328">
    <property type="component" value="Unassembled WGS sequence"/>
</dbReference>
<sequence>MTTTDSSRVGKRRPALRAGARWPGRRSGASVARPGFAWAAPATLFFTLFAVLPLIMVAVLSFAEWDGVDALSFTGVDNWKTLVHDHVMLQSIWLTLLTTVLGVVVQTPLSILLGVWAAGKQRNRAVLSAIYFVPLLLSATAISILWRALLDPNFGVPSQARWLFGDGNLFGHQSTAIGVLIFVGAWQYTPFHTLIYQGATRAIPQVLYQAAAIDGAGRIRQFWSITLPQLRTTMVTSMILMVVGGMTVFDTVLILTQGGPGTDTTTTPYYSYVKGFKDFQFGYASAIALILVVIATIISLVIVKFSGYDKMRSSSEGL</sequence>
<keyword evidence="6 7" id="KW-0472">Membrane</keyword>
<dbReference type="PANTHER" id="PTHR30193:SF37">
    <property type="entry name" value="INNER MEMBRANE ABC TRANSPORTER PERMEASE PROTEIN YCJO"/>
    <property type="match status" value="1"/>
</dbReference>
<dbReference type="AlphaFoldDB" id="A0A9W4ED30"/>
<feature type="transmembrane region" description="Helical" evidence="7">
    <location>
        <begin position="35"/>
        <end position="63"/>
    </location>
</feature>
<comment type="similarity">
    <text evidence="7">Belongs to the binding-protein-dependent transport system permease family.</text>
</comment>
<dbReference type="Gene3D" id="1.10.3720.10">
    <property type="entry name" value="MetI-like"/>
    <property type="match status" value="1"/>
</dbReference>
<dbReference type="InterPro" id="IPR035906">
    <property type="entry name" value="MetI-like_sf"/>
</dbReference>